<dbReference type="RefSeq" id="WP_394823074.1">
    <property type="nucleotide sequence ID" value="NZ_CP089984.1"/>
</dbReference>
<comment type="similarity">
    <text evidence="1">Belongs to the enoyl-CoA hydratase/isomerase family.</text>
</comment>
<proteinExistence type="inferred from homology"/>
<evidence type="ECO:0000256" key="1">
    <source>
        <dbReference type="ARBA" id="ARBA00005254"/>
    </source>
</evidence>
<dbReference type="CDD" id="cd06558">
    <property type="entry name" value="crotonase-like"/>
    <property type="match status" value="1"/>
</dbReference>
<dbReference type="Gene3D" id="3.90.226.10">
    <property type="entry name" value="2-enoyl-CoA Hydratase, Chain A, domain 1"/>
    <property type="match status" value="1"/>
</dbReference>
<name>A0ABZ2LRB3_9BACT</name>
<reference evidence="2 3" key="1">
    <citation type="submission" date="2021-12" db="EMBL/GenBank/DDBJ databases">
        <title>Discovery of the Pendulisporaceae a myxobacterial family with distinct sporulation behavior and unique specialized metabolism.</title>
        <authorList>
            <person name="Garcia R."/>
            <person name="Popoff A."/>
            <person name="Bader C.D."/>
            <person name="Loehr J."/>
            <person name="Walesch S."/>
            <person name="Walt C."/>
            <person name="Boldt J."/>
            <person name="Bunk B."/>
            <person name="Haeckl F.J.F.P.J."/>
            <person name="Gunesch A.P."/>
            <person name="Birkelbach J."/>
            <person name="Nuebel U."/>
            <person name="Pietschmann T."/>
            <person name="Bach T."/>
            <person name="Mueller R."/>
        </authorList>
    </citation>
    <scope>NUCLEOTIDE SEQUENCE [LARGE SCALE GENOMIC DNA]</scope>
    <source>
        <strain evidence="2 3">MSr11954</strain>
    </source>
</reference>
<accession>A0ABZ2LRB3</accession>
<gene>
    <name evidence="2" type="ORF">LZC94_37175</name>
</gene>
<dbReference type="Proteomes" id="UP001370348">
    <property type="component" value="Chromosome"/>
</dbReference>
<keyword evidence="3" id="KW-1185">Reference proteome</keyword>
<dbReference type="InterPro" id="IPR001753">
    <property type="entry name" value="Enoyl-CoA_hydra/iso"/>
</dbReference>
<dbReference type="PANTHER" id="PTHR43802:SF1">
    <property type="entry name" value="IP11341P-RELATED"/>
    <property type="match status" value="1"/>
</dbReference>
<sequence length="309" mass="34139">MDTLETLTTLTYRTENRIARITLNRPERGNGITPDMPRELAQCVERANLDPKVHVIALSGNGKGFCGGYDLVMSAEARMIDSSGEHTAIPEGSPLHPRTIFENHDPNQTWDPMVDFAMMHRNVRHFMSLFTSDKPVVCKVHGFCVAGGTDMALCSDLLIIEDTAKIGYPPARVWGVPTTAVWAHRIGIEKTKRLLFTGDCLSGTEAVAWGLASESAPREALDQRFEILLERIARVPINQLMMMKLLVNQTVMGAGLPTAQVLGTVFDGIARHTREGYTFQRRAAEAGFKQAVHERDDPFGDFGPSTFKG</sequence>
<organism evidence="2 3">
    <name type="scientific">Pendulispora albinea</name>
    <dbReference type="NCBI Taxonomy" id="2741071"/>
    <lineage>
        <taxon>Bacteria</taxon>
        <taxon>Pseudomonadati</taxon>
        <taxon>Myxococcota</taxon>
        <taxon>Myxococcia</taxon>
        <taxon>Myxococcales</taxon>
        <taxon>Sorangiineae</taxon>
        <taxon>Pendulisporaceae</taxon>
        <taxon>Pendulispora</taxon>
    </lineage>
</organism>
<dbReference type="InterPro" id="IPR029045">
    <property type="entry name" value="ClpP/crotonase-like_dom_sf"/>
</dbReference>
<dbReference type="NCBIfam" id="NF006128">
    <property type="entry name" value="PRK08272.1"/>
    <property type="match status" value="1"/>
</dbReference>
<evidence type="ECO:0000313" key="2">
    <source>
        <dbReference type="EMBL" id="WXB13464.1"/>
    </source>
</evidence>
<dbReference type="EMBL" id="CP089984">
    <property type="protein sequence ID" value="WXB13464.1"/>
    <property type="molecule type" value="Genomic_DNA"/>
</dbReference>
<dbReference type="Pfam" id="PF00378">
    <property type="entry name" value="ECH_1"/>
    <property type="match status" value="2"/>
</dbReference>
<dbReference type="PANTHER" id="PTHR43802">
    <property type="entry name" value="ENOYL-COA HYDRATASE"/>
    <property type="match status" value="1"/>
</dbReference>
<dbReference type="SUPFAM" id="SSF52096">
    <property type="entry name" value="ClpP/crotonase"/>
    <property type="match status" value="1"/>
</dbReference>
<protein>
    <submittedName>
        <fullName evidence="2">Crotonase/enoyl-CoA hydratase family protein</fullName>
    </submittedName>
</protein>
<evidence type="ECO:0000313" key="3">
    <source>
        <dbReference type="Proteomes" id="UP001370348"/>
    </source>
</evidence>